<gene>
    <name evidence="1" type="ORF">CLIB1444_06S03356</name>
</gene>
<accession>A0ACA9Y8Y0</accession>
<evidence type="ECO:0000313" key="1">
    <source>
        <dbReference type="EMBL" id="CAH6721489.1"/>
    </source>
</evidence>
<proteinExistence type="predicted"/>
<organism evidence="1 2">
    <name type="scientific">[Candida] jaroonii</name>
    <dbReference type="NCBI Taxonomy" id="467808"/>
    <lineage>
        <taxon>Eukaryota</taxon>
        <taxon>Fungi</taxon>
        <taxon>Dikarya</taxon>
        <taxon>Ascomycota</taxon>
        <taxon>Saccharomycotina</taxon>
        <taxon>Pichiomycetes</taxon>
        <taxon>Debaryomycetaceae</taxon>
        <taxon>Yamadazyma</taxon>
    </lineage>
</organism>
<protein>
    <submittedName>
        <fullName evidence="1">Peroxisome biogenesis factor 10</fullName>
    </submittedName>
</protein>
<evidence type="ECO:0000313" key="2">
    <source>
        <dbReference type="Proteomes" id="UP001152531"/>
    </source>
</evidence>
<comment type="caution">
    <text evidence="1">The sequence shown here is derived from an EMBL/GenBank/DDBJ whole genome shotgun (WGS) entry which is preliminary data.</text>
</comment>
<sequence length="309" mass="35965">MSKVNNHSLPFANAATIVRANQKDTYFESIFRNHISENLSIFKGQKFINFYPEEITIGSKVLYLVLTTLLGYRTLGEEYVDLIYVDRKGKRFPRLLNRLLFIASYAILPYIINKIVKRFKKKDEEDDNQDNKWMKFFTSYSSVLDTLMNLHIAIFYFQGNFYSLSKRIFGMRYVFGHNKDPNKISQSANYSLLGGIILVQFLVKFLIKFKAYTDKTNLEESVIESDKIYNINQLTKPQESIELSDPTQLPYIPENSRNCILCLSPMTDPTSANCGHLFCWECIVDWVRENPECPLCRTACLEQNLLPLK</sequence>
<dbReference type="EMBL" id="CALSDN010000006">
    <property type="protein sequence ID" value="CAH6721489.1"/>
    <property type="molecule type" value="Genomic_DNA"/>
</dbReference>
<name>A0ACA9Y8Y0_9ASCO</name>
<reference evidence="1" key="1">
    <citation type="submission" date="2022-06" db="EMBL/GenBank/DDBJ databases">
        <authorList>
            <person name="Legras J.-L."/>
            <person name="Devillers H."/>
            <person name="Grondin C."/>
        </authorList>
    </citation>
    <scope>NUCLEOTIDE SEQUENCE</scope>
    <source>
        <strain evidence="1">CLIB 1444</strain>
    </source>
</reference>
<keyword evidence="2" id="KW-1185">Reference proteome</keyword>
<dbReference type="Proteomes" id="UP001152531">
    <property type="component" value="Unassembled WGS sequence"/>
</dbReference>